<name>A0A238FLE8_9BASI</name>
<dbReference type="SUPFAM" id="SSF55469">
    <property type="entry name" value="FMN-dependent nitroreductase-like"/>
    <property type="match status" value="1"/>
</dbReference>
<keyword evidence="4" id="KW-0963">Cytoplasm</keyword>
<dbReference type="FunFam" id="3.40.109.10:FF:000001">
    <property type="entry name" value="Nitroreductase family"/>
    <property type="match status" value="1"/>
</dbReference>
<comment type="subcellular location">
    <subcellularLocation>
        <location evidence="2">Cytoplasm</location>
    </subcellularLocation>
    <subcellularLocation>
        <location evidence="1">Nucleus</location>
    </subcellularLocation>
</comment>
<dbReference type="InterPro" id="IPR029479">
    <property type="entry name" value="Nitroreductase"/>
</dbReference>
<dbReference type="CDD" id="cd02140">
    <property type="entry name" value="Frm2-like"/>
    <property type="match status" value="1"/>
</dbReference>
<comment type="similarity">
    <text evidence="3">Belongs to the nitroreductase family.</text>
</comment>
<accession>A0A238FLE8</accession>
<feature type="domain" description="Nitroreductase" evidence="7">
    <location>
        <begin position="10"/>
        <end position="178"/>
    </location>
</feature>
<keyword evidence="9" id="KW-1185">Reference proteome</keyword>
<evidence type="ECO:0000259" key="7">
    <source>
        <dbReference type="Pfam" id="PF00881"/>
    </source>
</evidence>
<dbReference type="Gene3D" id="3.40.109.10">
    <property type="entry name" value="NADH Oxidase"/>
    <property type="match status" value="1"/>
</dbReference>
<proteinExistence type="inferred from homology"/>
<organism evidence="8 9">
    <name type="scientific">Microbotryum intermedium</name>
    <dbReference type="NCBI Taxonomy" id="269621"/>
    <lineage>
        <taxon>Eukaryota</taxon>
        <taxon>Fungi</taxon>
        <taxon>Dikarya</taxon>
        <taxon>Basidiomycota</taxon>
        <taxon>Pucciniomycotina</taxon>
        <taxon>Microbotryomycetes</taxon>
        <taxon>Microbotryales</taxon>
        <taxon>Microbotryaceae</taxon>
        <taxon>Microbotryum</taxon>
    </lineage>
</organism>
<evidence type="ECO:0000256" key="3">
    <source>
        <dbReference type="ARBA" id="ARBA00007118"/>
    </source>
</evidence>
<dbReference type="PANTHER" id="PTHR43035">
    <property type="entry name" value="FATTY ACID REPRESSION MUTANT PROTEIN 2-RELATED"/>
    <property type="match status" value="1"/>
</dbReference>
<dbReference type="InterPro" id="IPR033877">
    <property type="entry name" value="Frm2/Hbn1"/>
</dbReference>
<dbReference type="PANTHER" id="PTHR43035:SF1">
    <property type="entry name" value="FATTY ACID REPRESSION MUTANT PROTEIN 2-RELATED"/>
    <property type="match status" value="1"/>
</dbReference>
<keyword evidence="5" id="KW-0560">Oxidoreductase</keyword>
<evidence type="ECO:0000313" key="9">
    <source>
        <dbReference type="Proteomes" id="UP000198372"/>
    </source>
</evidence>
<dbReference type="STRING" id="269621.A0A238FLE8"/>
<evidence type="ECO:0000256" key="1">
    <source>
        <dbReference type="ARBA" id="ARBA00004123"/>
    </source>
</evidence>
<dbReference type="Proteomes" id="UP000198372">
    <property type="component" value="Unassembled WGS sequence"/>
</dbReference>
<protein>
    <submittedName>
        <fullName evidence="8">BQ2448_4231 protein</fullName>
    </submittedName>
</protein>
<dbReference type="EMBL" id="FMSP01000009">
    <property type="protein sequence ID" value="SCV72694.1"/>
    <property type="molecule type" value="Genomic_DNA"/>
</dbReference>
<evidence type="ECO:0000256" key="6">
    <source>
        <dbReference type="ARBA" id="ARBA00023242"/>
    </source>
</evidence>
<dbReference type="GO" id="GO:0005737">
    <property type="term" value="C:cytoplasm"/>
    <property type="evidence" value="ECO:0007669"/>
    <property type="project" value="UniProtKB-SubCell"/>
</dbReference>
<dbReference type="GO" id="GO:0034599">
    <property type="term" value="P:cellular response to oxidative stress"/>
    <property type="evidence" value="ECO:0007669"/>
    <property type="project" value="InterPro"/>
</dbReference>
<evidence type="ECO:0000256" key="2">
    <source>
        <dbReference type="ARBA" id="ARBA00004496"/>
    </source>
</evidence>
<dbReference type="GO" id="GO:0016491">
    <property type="term" value="F:oxidoreductase activity"/>
    <property type="evidence" value="ECO:0007669"/>
    <property type="project" value="UniProtKB-KW"/>
</dbReference>
<dbReference type="AlphaFoldDB" id="A0A238FLE8"/>
<dbReference type="Pfam" id="PF00881">
    <property type="entry name" value="Nitroreductase"/>
    <property type="match status" value="1"/>
</dbReference>
<evidence type="ECO:0000256" key="4">
    <source>
        <dbReference type="ARBA" id="ARBA00022490"/>
    </source>
</evidence>
<reference evidence="9" key="1">
    <citation type="submission" date="2016-09" db="EMBL/GenBank/DDBJ databases">
        <authorList>
            <person name="Jeantristanb JTB J.-T."/>
            <person name="Ricardo R."/>
        </authorList>
    </citation>
    <scope>NUCLEOTIDE SEQUENCE [LARGE SCALE GENOMIC DNA]</scope>
</reference>
<keyword evidence="6" id="KW-0539">Nucleus</keyword>
<sequence>MSSKFISALTARRTIYALSASSPIPNSKIVEIVNEIVKHSPSSFNSQSSRAVVVFGDEHKKVWQFTKKALKAIVPAEAWPQSEQRLSGFENGHGTVLLYEDMNVVKGLQEKMPTYAAKFPQWADHAHGILASNLWVALELEGLGANLQHYNPLLDADVQKEFGIPEGWELKAQLVFGKVEAPAGEKAFQALESRVKVFGA</sequence>
<dbReference type="OrthoDB" id="2138173at2759"/>
<evidence type="ECO:0000256" key="5">
    <source>
        <dbReference type="ARBA" id="ARBA00023002"/>
    </source>
</evidence>
<gene>
    <name evidence="8" type="ORF">BQ2448_4231</name>
</gene>
<dbReference type="InterPro" id="IPR000415">
    <property type="entry name" value="Nitroreductase-like"/>
</dbReference>
<dbReference type="GO" id="GO:0005634">
    <property type="term" value="C:nucleus"/>
    <property type="evidence" value="ECO:0007669"/>
    <property type="project" value="UniProtKB-SubCell"/>
</dbReference>
<evidence type="ECO:0000313" key="8">
    <source>
        <dbReference type="EMBL" id="SCV72694.1"/>
    </source>
</evidence>